<dbReference type="GO" id="GO:0017124">
    <property type="term" value="F:SH3 domain binding"/>
    <property type="evidence" value="ECO:0007669"/>
    <property type="project" value="TreeGrafter"/>
</dbReference>
<dbReference type="FunFam" id="2.130.10.10:FF:000114">
    <property type="entry name" value="zinc finger protein 106 isoform X1"/>
    <property type="match status" value="1"/>
</dbReference>
<dbReference type="InterPro" id="IPR036322">
    <property type="entry name" value="WD40_repeat_dom_sf"/>
</dbReference>
<name>A0A3Q3DTE0_HIPCM</name>
<evidence type="ECO:0000259" key="3">
    <source>
        <dbReference type="PROSITE" id="PS00028"/>
    </source>
</evidence>
<feature type="compositionally biased region" description="Low complexity" evidence="2">
    <location>
        <begin position="149"/>
        <end position="161"/>
    </location>
</feature>
<dbReference type="InterPro" id="IPR013087">
    <property type="entry name" value="Znf_C2H2_type"/>
</dbReference>
<dbReference type="OrthoDB" id="10002522at2759"/>
<feature type="compositionally biased region" description="Basic and acidic residues" evidence="2">
    <location>
        <begin position="882"/>
        <end position="895"/>
    </location>
</feature>
<dbReference type="SMART" id="SM00564">
    <property type="entry name" value="PQQ"/>
    <property type="match status" value="5"/>
</dbReference>
<organism evidence="4 5">
    <name type="scientific">Hippocampus comes</name>
    <name type="common">Tiger tail seahorse</name>
    <dbReference type="NCBI Taxonomy" id="109280"/>
    <lineage>
        <taxon>Eukaryota</taxon>
        <taxon>Metazoa</taxon>
        <taxon>Chordata</taxon>
        <taxon>Craniata</taxon>
        <taxon>Vertebrata</taxon>
        <taxon>Euteleostomi</taxon>
        <taxon>Actinopterygii</taxon>
        <taxon>Neopterygii</taxon>
        <taxon>Teleostei</taxon>
        <taxon>Neoteleostei</taxon>
        <taxon>Acanthomorphata</taxon>
        <taxon>Syngnathiaria</taxon>
        <taxon>Syngnathiformes</taxon>
        <taxon>Syngnathoidei</taxon>
        <taxon>Syngnathidae</taxon>
        <taxon>Hippocampus</taxon>
    </lineage>
</organism>
<dbReference type="GO" id="GO:0008286">
    <property type="term" value="P:insulin receptor signaling pathway"/>
    <property type="evidence" value="ECO:0007669"/>
    <property type="project" value="TreeGrafter"/>
</dbReference>
<accession>A0A3Q3DTE0</accession>
<dbReference type="KEGG" id="hcq:109508032"/>
<feature type="region of interest" description="Disordered" evidence="2">
    <location>
        <begin position="704"/>
        <end position="725"/>
    </location>
</feature>
<dbReference type="SUPFAM" id="SSF50978">
    <property type="entry name" value="WD40 repeat-like"/>
    <property type="match status" value="1"/>
</dbReference>
<dbReference type="InterPro" id="IPR018391">
    <property type="entry name" value="PQQ_b-propeller_rpt"/>
</dbReference>
<feature type="compositionally biased region" description="Polar residues" evidence="2">
    <location>
        <begin position="512"/>
        <end position="527"/>
    </location>
</feature>
<dbReference type="GO" id="GO:0005829">
    <property type="term" value="C:cytosol"/>
    <property type="evidence" value="ECO:0007669"/>
    <property type="project" value="TreeGrafter"/>
</dbReference>
<dbReference type="PANTHER" id="PTHR14435">
    <property type="entry name" value="ZINC FINGER PROTEIN 106"/>
    <property type="match status" value="1"/>
</dbReference>
<dbReference type="InterPro" id="IPR015943">
    <property type="entry name" value="WD40/YVTN_repeat-like_dom_sf"/>
</dbReference>
<feature type="compositionally biased region" description="Polar residues" evidence="2">
    <location>
        <begin position="374"/>
        <end position="385"/>
    </location>
</feature>
<dbReference type="Ensembl" id="ENSHCOT00000007202.1">
    <property type="protein sequence ID" value="ENSHCOP00000020035.1"/>
    <property type="gene ID" value="ENSHCOG00000005782.1"/>
</dbReference>
<feature type="repeat" description="WD" evidence="1">
    <location>
        <begin position="981"/>
        <end position="1024"/>
    </location>
</feature>
<dbReference type="Pfam" id="PF00400">
    <property type="entry name" value="WD40"/>
    <property type="match status" value="4"/>
</dbReference>
<feature type="region of interest" description="Disordered" evidence="2">
    <location>
        <begin position="866"/>
        <end position="925"/>
    </location>
</feature>
<dbReference type="RefSeq" id="XP_019713389.1">
    <property type="nucleotide sequence ID" value="XM_019857830.1"/>
</dbReference>
<evidence type="ECO:0000313" key="4">
    <source>
        <dbReference type="Ensembl" id="ENSHCOP00000020035.1"/>
    </source>
</evidence>
<feature type="region of interest" description="Disordered" evidence="2">
    <location>
        <begin position="481"/>
        <end position="544"/>
    </location>
</feature>
<dbReference type="CDD" id="cd00200">
    <property type="entry name" value="WD40"/>
    <property type="match status" value="1"/>
</dbReference>
<feature type="domain" description="C2H2-type" evidence="3">
    <location>
        <begin position="1228"/>
        <end position="1251"/>
    </location>
</feature>
<reference evidence="4" key="2">
    <citation type="submission" date="2025-09" db="UniProtKB">
        <authorList>
            <consortium name="Ensembl"/>
        </authorList>
    </citation>
    <scope>IDENTIFICATION</scope>
</reference>
<proteinExistence type="predicted"/>
<feature type="region of interest" description="Disordered" evidence="2">
    <location>
        <begin position="815"/>
        <end position="844"/>
    </location>
</feature>
<dbReference type="InterPro" id="IPR001680">
    <property type="entry name" value="WD40_rpt"/>
</dbReference>
<dbReference type="STRING" id="109280.ENSHCOP00000020035"/>
<protein>
    <submittedName>
        <fullName evidence="4">Zinc finger protein 106-like</fullName>
    </submittedName>
</protein>
<dbReference type="Proteomes" id="UP000264820">
    <property type="component" value="Unplaced"/>
</dbReference>
<keyword evidence="1" id="KW-0853">WD repeat</keyword>
<keyword evidence="5" id="KW-1185">Reference proteome</keyword>
<dbReference type="PROSITE" id="PS00028">
    <property type="entry name" value="ZINC_FINGER_C2H2_1"/>
    <property type="match status" value="1"/>
</dbReference>
<dbReference type="GeneTree" id="ENSGT00940000157336"/>
<dbReference type="GO" id="GO:0003723">
    <property type="term" value="F:RNA binding"/>
    <property type="evidence" value="ECO:0007669"/>
    <property type="project" value="InterPro"/>
</dbReference>
<dbReference type="SMART" id="SM00355">
    <property type="entry name" value="ZnF_C2H2"/>
    <property type="match status" value="3"/>
</dbReference>
<dbReference type="SMART" id="SM00320">
    <property type="entry name" value="WD40"/>
    <property type="match status" value="6"/>
</dbReference>
<dbReference type="PANTHER" id="PTHR14435:SF2">
    <property type="entry name" value="ZINC FINGER PROTEIN 106"/>
    <property type="match status" value="1"/>
</dbReference>
<dbReference type="GO" id="GO:0016020">
    <property type="term" value="C:membrane"/>
    <property type="evidence" value="ECO:0007669"/>
    <property type="project" value="TreeGrafter"/>
</dbReference>
<dbReference type="OMA" id="NHRCWWQ"/>
<dbReference type="GeneID" id="109508032"/>
<feature type="region of interest" description="Disordered" evidence="2">
    <location>
        <begin position="260"/>
        <end position="279"/>
    </location>
</feature>
<sequence length="1296" mass="142668">MAMFVPAHTTDNPFQPKKNIKRPKSNFCILCREMLLKHKIQEHMHSMKHHRELDSVLSPIPCHDCQACQVYSMGLIQYAQHIATPQHHINLKSLILKNVKPVSIYKTLTKETIKGILQRNKNLKKEKKKESQKLKKKRRQLKAKKEAGQKQAEQEGASGQQPVMRQNAAPNTFKQQMLGAQQKPNHTAVIQNNGNKQLADHYLAAKRSSSQHSSQTYGASQHSSWPLRYHYSNYKYQREDLSEFTSDQLPRGSLIFNHNEPCASSEPKQSVAASNSQPRPVLTQDMDATTMLREIRRALGVREPCRADREARKQSGEVEARLSQLCSSLETLEKNAVAQGSDATLAGVKKAGKTATWKSDTAEDYNAPQPSAGIPSSPQLGSTQKVRIAHKATAGQRSGEDCLRRIMPKLTPKLTPQAPPFTGVRSKQSWRQMFNETKRKEGTPRFGIEMASSLQNKTTFDMGVDEDLMLSEGFHWESFSNANMPLTPPPPPSPAPPPSCLTSTPLPATHDTAVQASRSGTPSTTGATDEGASLTPDKCCDPTATAAPPVKVELEPENSGSIKRQHQHLQDNGVPDVEAVAKKRKFKLNNDQAPMDKLLAVSLREEELSQSLQDVDKSLVLARNSLQAAYTEVQRLTLLRQQCTAEVDSLRAKRIEILQSMQEVYSGSSNVEQVTTSSAAASPDGIRLSPSSVSSLPILVPSTNAHQTSASTPSISQPRPSPAVTPTITTIKQEAAISPVSRQPSPQIQTIYSPPPSLPAAASPSVALTKQTITEDPNPLSRATSLCAQQEQVRKAQTESFVKVEIAMIDTKEEKVEQPLSSEPVQGNEVKPLFKGDKNTSAIKNKGNEKADLEVLEPKMVVINLDDSESEDSSEMPSKVPDAQETRSESLRVECRSSSVQTHQPNPFKMKTDVSESEASPPPEPVEVIGEEEMEPALGAFRNHTGAIHGLQVHDGVLYTCSADNTARAYSLANRECQAVFEGHTNKVNCLLVSSSPKPARLYTGSSDKTLRIYSIKSKKCLETISFPDRVLCLHMAWNTVFLGLANGSVATYDLKTSKPLDVFECHGPRGVSCLETSQEGARRVLLVGSYDSTISVRDAKSGLLLRSLEGHTKTVLCMKVVNDLVFSGSSDTSVHAHNIHTGELIRIYKGHGHAVTSIVILGKVMVTSSLDKLIRVYELQTHDRLQVYGGHSDMVMCMAVHKSVIYTGCYDGSVQAVKLNLMKNYRCWWQNCSLIFGMAEHLVQHLVKDHTNPNLEVVNCRWRGCSGFFSTQQAVKEEVPGHMQNHVDVDSKVES</sequence>
<dbReference type="Gene3D" id="2.130.10.10">
    <property type="entry name" value="YVTN repeat-like/Quinoprotein amine dehydrogenase"/>
    <property type="match status" value="2"/>
</dbReference>
<feature type="region of interest" description="Disordered" evidence="2">
    <location>
        <begin position="122"/>
        <end position="163"/>
    </location>
</feature>
<evidence type="ECO:0000313" key="5">
    <source>
        <dbReference type="Proteomes" id="UP000264820"/>
    </source>
</evidence>
<dbReference type="InterPro" id="IPR042622">
    <property type="entry name" value="Znf106"/>
</dbReference>
<dbReference type="PROSITE" id="PS50082">
    <property type="entry name" value="WD_REPEATS_2"/>
    <property type="match status" value="1"/>
</dbReference>
<feature type="compositionally biased region" description="Polar residues" evidence="2">
    <location>
        <begin position="896"/>
        <end position="905"/>
    </location>
</feature>
<evidence type="ECO:0000256" key="1">
    <source>
        <dbReference type="PROSITE-ProRule" id="PRU00221"/>
    </source>
</evidence>
<feature type="region of interest" description="Disordered" evidence="2">
    <location>
        <begin position="359"/>
        <end position="385"/>
    </location>
</feature>
<feature type="compositionally biased region" description="Polar residues" evidence="2">
    <location>
        <begin position="266"/>
        <end position="278"/>
    </location>
</feature>
<reference evidence="4" key="1">
    <citation type="submission" date="2025-08" db="UniProtKB">
        <authorList>
            <consortium name="Ensembl"/>
        </authorList>
    </citation>
    <scope>IDENTIFICATION</scope>
</reference>
<evidence type="ECO:0000256" key="2">
    <source>
        <dbReference type="SAM" id="MobiDB-lite"/>
    </source>
</evidence>
<feature type="compositionally biased region" description="Pro residues" evidence="2">
    <location>
        <begin position="486"/>
        <end position="499"/>
    </location>
</feature>